<comment type="caution">
    <text evidence="2">The sequence shown here is derived from an EMBL/GenBank/DDBJ whole genome shotgun (WGS) entry which is preliminary data.</text>
</comment>
<feature type="domain" description="Polysaccharide pyruvyl transferase" evidence="1">
    <location>
        <begin position="16"/>
        <end position="319"/>
    </location>
</feature>
<evidence type="ECO:0000313" key="2">
    <source>
        <dbReference type="EMBL" id="MDF9407911.1"/>
    </source>
</evidence>
<accession>A0A9X4H178</accession>
<dbReference type="Pfam" id="PF04230">
    <property type="entry name" value="PS_pyruv_trans"/>
    <property type="match status" value="1"/>
</dbReference>
<dbReference type="AlphaFoldDB" id="A0A9X4H178"/>
<keyword evidence="2" id="KW-0808">Transferase</keyword>
<sequence length="441" mass="49964">MMGKKVVIAGYYGFNNIGDEAVLNSMLNDMRFFDPNIDFVVLSDKPEHTESSYKVRSVSWRELDKVIQVIENCDLLIIGGGGLFNSYLEYDGNQMLSYNNSLFSVFIFSLPLLAALLDKPCMIYAIGASNFNSSEAIAHARMAIELADICTVRDPVSVSVLRNIGCCVDKVRVTADPAFRLQNVSSERVKKIFFQEDIPYGYSVLGVVLRNWDFYGDPLRTEHEISKALKRFSNSFKGIILFIPFDTNTALGDLSNDKTIIARMKTYIDSNMVFSLEGDYTPSEISSIIANCDLVLGMRLHSCIFSIKNYVPVIGLVYDQKVKNIMDMAGMKDFLIDIKNINADNVYYLLQNLYNKRKEVSNYLLHTTDNLKKSALENAKLALEIVNGRKDIKSNTFSSTQYIKKIALKQTKNLIEIEKKLINSIKQYWHIIMLSGNLLMN</sequence>
<protein>
    <submittedName>
        <fullName evidence="2">Polysaccharide pyruvyl transferase family protein</fullName>
    </submittedName>
</protein>
<dbReference type="PANTHER" id="PTHR36836">
    <property type="entry name" value="COLANIC ACID BIOSYNTHESIS PROTEIN WCAK"/>
    <property type="match status" value="1"/>
</dbReference>
<keyword evidence="3" id="KW-1185">Reference proteome</keyword>
<dbReference type="RefSeq" id="WP_277443164.1">
    <property type="nucleotide sequence ID" value="NZ_JAKOAV010000008.1"/>
</dbReference>
<gene>
    <name evidence="2" type="ORF">L7E55_05980</name>
</gene>
<organism evidence="2 3">
    <name type="scientific">Pelotomaculum isophthalicicum JI</name>
    <dbReference type="NCBI Taxonomy" id="947010"/>
    <lineage>
        <taxon>Bacteria</taxon>
        <taxon>Bacillati</taxon>
        <taxon>Bacillota</taxon>
        <taxon>Clostridia</taxon>
        <taxon>Eubacteriales</taxon>
        <taxon>Desulfotomaculaceae</taxon>
        <taxon>Pelotomaculum</taxon>
    </lineage>
</organism>
<name>A0A9X4H178_9FIRM</name>
<dbReference type="Proteomes" id="UP001154312">
    <property type="component" value="Unassembled WGS sequence"/>
</dbReference>
<dbReference type="EMBL" id="JAKOAV010000008">
    <property type="protein sequence ID" value="MDF9407911.1"/>
    <property type="molecule type" value="Genomic_DNA"/>
</dbReference>
<dbReference type="PANTHER" id="PTHR36836:SF1">
    <property type="entry name" value="COLANIC ACID BIOSYNTHESIS PROTEIN WCAK"/>
    <property type="match status" value="1"/>
</dbReference>
<reference evidence="2" key="1">
    <citation type="submission" date="2022-02" db="EMBL/GenBank/DDBJ databases">
        <authorList>
            <person name="Leng L."/>
        </authorList>
    </citation>
    <scope>NUCLEOTIDE SEQUENCE</scope>
    <source>
        <strain evidence="2">JI</strain>
    </source>
</reference>
<evidence type="ECO:0000259" key="1">
    <source>
        <dbReference type="Pfam" id="PF04230"/>
    </source>
</evidence>
<proteinExistence type="predicted"/>
<dbReference type="GO" id="GO:0016740">
    <property type="term" value="F:transferase activity"/>
    <property type="evidence" value="ECO:0007669"/>
    <property type="project" value="UniProtKB-KW"/>
</dbReference>
<evidence type="ECO:0000313" key="3">
    <source>
        <dbReference type="Proteomes" id="UP001154312"/>
    </source>
</evidence>
<dbReference type="InterPro" id="IPR007345">
    <property type="entry name" value="Polysacch_pyruvyl_Trfase"/>
</dbReference>